<name>A0A3T1D243_9BACL</name>
<proteinExistence type="predicted"/>
<dbReference type="KEGG" id="cohn:KCTCHS21_15690"/>
<dbReference type="CDD" id="cd10787">
    <property type="entry name" value="LamB_YcsF_like"/>
    <property type="match status" value="1"/>
</dbReference>
<evidence type="ECO:0000313" key="2">
    <source>
        <dbReference type="Proteomes" id="UP000289856"/>
    </source>
</evidence>
<dbReference type="PANTHER" id="PTHR30292:SF0">
    <property type="entry name" value="5-OXOPROLINASE SUBUNIT A"/>
    <property type="match status" value="1"/>
</dbReference>
<keyword evidence="2" id="KW-1185">Reference proteome</keyword>
<dbReference type="Proteomes" id="UP000289856">
    <property type="component" value="Chromosome"/>
</dbReference>
<dbReference type="GO" id="GO:0005975">
    <property type="term" value="P:carbohydrate metabolic process"/>
    <property type="evidence" value="ECO:0007669"/>
    <property type="project" value="InterPro"/>
</dbReference>
<dbReference type="Pfam" id="PF03746">
    <property type="entry name" value="LamB_YcsF"/>
    <property type="match status" value="1"/>
</dbReference>
<reference evidence="1 2" key="1">
    <citation type="submission" date="2019-01" db="EMBL/GenBank/DDBJ databases">
        <title>Complete genome sequence of Cohnella hallensis HS21 isolated from Korean fir (Abies koreana) rhizospheric soil.</title>
        <authorList>
            <person name="Jiang L."/>
            <person name="Kang S.W."/>
            <person name="Kim S."/>
            <person name="Jung J."/>
            <person name="Kim C.Y."/>
            <person name="Kim D.H."/>
            <person name="Kim S.W."/>
            <person name="Lee J."/>
        </authorList>
    </citation>
    <scope>NUCLEOTIDE SEQUENCE [LARGE SCALE GENOMIC DNA]</scope>
    <source>
        <strain evidence="1 2">HS21</strain>
    </source>
</reference>
<dbReference type="AlphaFoldDB" id="A0A3T1D243"/>
<sequence>MTAIDLNADLGEGYDVYEWGSDDIILNYVSSANIACGFHAGDPHTMRKAVESCLKLGVAIGAHPGLPDRLGFGRREMSVTPEEAADFVLYQVGALQAYVKAAGGSLQHVKLHGALYHMAAKDERLANAIVKCISQLDPTLLLYGPHGSQLEVAAKVKGIRFISEGFADRVYLPDGSLMPRSQPDAVIVETENVVNQAISLASAGKFETLCFHGDTPKAREHAQQIVERMKKYGINIQPLVKV</sequence>
<organism evidence="1 2">
    <name type="scientific">Cohnella abietis</name>
    <dbReference type="NCBI Taxonomy" id="2507935"/>
    <lineage>
        <taxon>Bacteria</taxon>
        <taxon>Bacillati</taxon>
        <taxon>Bacillota</taxon>
        <taxon>Bacilli</taxon>
        <taxon>Bacillales</taxon>
        <taxon>Paenibacillaceae</taxon>
        <taxon>Cohnella</taxon>
    </lineage>
</organism>
<dbReference type="NCBIfam" id="NF003816">
    <property type="entry name" value="PRK05406.1-5"/>
    <property type="match status" value="1"/>
</dbReference>
<dbReference type="NCBIfam" id="NF003814">
    <property type="entry name" value="PRK05406.1-3"/>
    <property type="match status" value="1"/>
</dbReference>
<dbReference type="SUPFAM" id="SSF88713">
    <property type="entry name" value="Glycoside hydrolase/deacetylase"/>
    <property type="match status" value="1"/>
</dbReference>
<protein>
    <submittedName>
        <fullName evidence="1">UPF0271 protein YcsF</fullName>
    </submittedName>
</protein>
<accession>A0A3T1D243</accession>
<evidence type="ECO:0000313" key="1">
    <source>
        <dbReference type="EMBL" id="BBI32170.1"/>
    </source>
</evidence>
<gene>
    <name evidence="1" type="primary">ycsF</name>
    <name evidence="1" type="ORF">KCTCHS21_15690</name>
</gene>
<dbReference type="Gene3D" id="3.20.20.370">
    <property type="entry name" value="Glycoside hydrolase/deacetylase"/>
    <property type="match status" value="1"/>
</dbReference>
<dbReference type="EMBL" id="AP019400">
    <property type="protein sequence ID" value="BBI32170.1"/>
    <property type="molecule type" value="Genomic_DNA"/>
</dbReference>
<dbReference type="InterPro" id="IPR011330">
    <property type="entry name" value="Glyco_hydro/deAcase_b/a-brl"/>
</dbReference>
<dbReference type="RefSeq" id="WP_130606520.1">
    <property type="nucleotide sequence ID" value="NZ_AP019400.1"/>
</dbReference>
<dbReference type="PANTHER" id="PTHR30292">
    <property type="entry name" value="UNCHARACTERIZED PROTEIN YBGL-RELATED"/>
    <property type="match status" value="1"/>
</dbReference>
<dbReference type="InterPro" id="IPR005501">
    <property type="entry name" value="LamB/YcsF/PxpA-like"/>
</dbReference>
<dbReference type="OrthoDB" id="9773478at2"/>